<evidence type="ECO:0000313" key="3">
    <source>
        <dbReference type="EMBL" id="GIZ48389.1"/>
    </source>
</evidence>
<dbReference type="AlphaFoldDB" id="A0A9P3FL17"/>
<gene>
    <name evidence="3" type="ORF">CKM354_001145100</name>
</gene>
<name>A0A9P3FL17_9PEZI</name>
<accession>A0A9P3FL17</accession>
<keyword evidence="4" id="KW-1185">Reference proteome</keyword>
<evidence type="ECO:0000313" key="4">
    <source>
        <dbReference type="Proteomes" id="UP000825890"/>
    </source>
</evidence>
<dbReference type="Gene3D" id="3.40.50.1820">
    <property type="entry name" value="alpha/beta hydrolase"/>
    <property type="match status" value="1"/>
</dbReference>
<dbReference type="RefSeq" id="XP_044662876.1">
    <property type="nucleotide sequence ID" value="XM_044806941.1"/>
</dbReference>
<dbReference type="Proteomes" id="UP000825890">
    <property type="component" value="Unassembled WGS sequence"/>
</dbReference>
<protein>
    <recommendedName>
        <fullName evidence="2">Dienelactone hydrolase domain-containing protein</fullName>
    </recommendedName>
</protein>
<dbReference type="Pfam" id="PF01738">
    <property type="entry name" value="DLH"/>
    <property type="match status" value="1"/>
</dbReference>
<feature type="region of interest" description="Disordered" evidence="1">
    <location>
        <begin position="234"/>
        <end position="265"/>
    </location>
</feature>
<dbReference type="SUPFAM" id="SSF53474">
    <property type="entry name" value="alpha/beta-Hydrolases"/>
    <property type="match status" value="1"/>
</dbReference>
<evidence type="ECO:0000259" key="2">
    <source>
        <dbReference type="Pfam" id="PF01738"/>
    </source>
</evidence>
<comment type="caution">
    <text evidence="3">The sequence shown here is derived from an EMBL/GenBank/DDBJ whole genome shotgun (WGS) entry which is preliminary data.</text>
</comment>
<dbReference type="InterPro" id="IPR029058">
    <property type="entry name" value="AB_hydrolase_fold"/>
</dbReference>
<evidence type="ECO:0000256" key="1">
    <source>
        <dbReference type="SAM" id="MobiDB-lite"/>
    </source>
</evidence>
<feature type="domain" description="Dienelactone hydrolase" evidence="2">
    <location>
        <begin position="35"/>
        <end position="288"/>
    </location>
</feature>
<sequence length="288" mass="31763">MSSSPQKSSCHQECIKGSIHAGLPIGAEEQIHGLNTYVVGNKTDPKAIIVVYSDIFGLPLPNNKLICDSYAKNGDYLVYMPDFFKGDPVPLKVADVLLPVDASKQSLLGKYGGMLASAPSLLLWMRRHTFEQTEADCMSFLKALRLATPQSTKIGMVGFCWGGRFALRAGLESNMVEKDGKKIGLIDAIVALHPSFLSIPDDVKYMVVPASYGWGLKDEGVPYQNKAKVEEAHEEAKKEGKQVPEMDHQTYDPGRHGFAVRGNPEDPIEKKALEDSEQQALDFFKKYL</sequence>
<dbReference type="EMBL" id="BOLY01000008">
    <property type="protein sequence ID" value="GIZ48389.1"/>
    <property type="molecule type" value="Genomic_DNA"/>
</dbReference>
<dbReference type="PANTHER" id="PTHR17630:SF87">
    <property type="entry name" value="DIENELACTONE HYDROLASE DOMAIN-CONTAINING PROTEIN"/>
    <property type="match status" value="1"/>
</dbReference>
<dbReference type="InterPro" id="IPR002925">
    <property type="entry name" value="Dienelactn_hydro"/>
</dbReference>
<proteinExistence type="predicted"/>
<dbReference type="PANTHER" id="PTHR17630">
    <property type="entry name" value="DIENELACTONE HYDROLASE"/>
    <property type="match status" value="1"/>
</dbReference>
<feature type="compositionally biased region" description="Basic and acidic residues" evidence="1">
    <location>
        <begin position="234"/>
        <end position="255"/>
    </location>
</feature>
<organism evidence="3 4">
    <name type="scientific">Cercospora kikuchii</name>
    <dbReference type="NCBI Taxonomy" id="84275"/>
    <lineage>
        <taxon>Eukaryota</taxon>
        <taxon>Fungi</taxon>
        <taxon>Dikarya</taxon>
        <taxon>Ascomycota</taxon>
        <taxon>Pezizomycotina</taxon>
        <taxon>Dothideomycetes</taxon>
        <taxon>Dothideomycetidae</taxon>
        <taxon>Mycosphaerellales</taxon>
        <taxon>Mycosphaerellaceae</taxon>
        <taxon>Cercospora</taxon>
    </lineage>
</organism>
<dbReference type="GeneID" id="68297026"/>
<dbReference type="GO" id="GO:0016787">
    <property type="term" value="F:hydrolase activity"/>
    <property type="evidence" value="ECO:0007669"/>
    <property type="project" value="InterPro"/>
</dbReference>
<reference evidence="3 4" key="1">
    <citation type="submission" date="2021-01" db="EMBL/GenBank/DDBJ databases">
        <title>Cercospora kikuchii MAFF 305040 whole genome shotgun sequence.</title>
        <authorList>
            <person name="Kashiwa T."/>
            <person name="Suzuki T."/>
        </authorList>
    </citation>
    <scope>NUCLEOTIDE SEQUENCE [LARGE SCALE GENOMIC DNA]</scope>
    <source>
        <strain evidence="3 4">MAFF 305040</strain>
    </source>
</reference>
<dbReference type="OrthoDB" id="17560at2759"/>